<proteinExistence type="predicted"/>
<protein>
    <submittedName>
        <fullName evidence="2">Uncharacterized protein</fullName>
    </submittedName>
</protein>
<keyword evidence="3" id="KW-1185">Reference proteome</keyword>
<evidence type="ECO:0000256" key="1">
    <source>
        <dbReference type="SAM" id="MobiDB-lite"/>
    </source>
</evidence>
<dbReference type="Proteomes" id="UP000198953">
    <property type="component" value="Unassembled WGS sequence"/>
</dbReference>
<feature type="region of interest" description="Disordered" evidence="1">
    <location>
        <begin position="69"/>
        <end position="92"/>
    </location>
</feature>
<dbReference type="RefSeq" id="WP_091103672.1">
    <property type="nucleotide sequence ID" value="NZ_FOBF01000015.1"/>
</dbReference>
<dbReference type="EMBL" id="FOBF01000015">
    <property type="protein sequence ID" value="SEM61596.1"/>
    <property type="molecule type" value="Genomic_DNA"/>
</dbReference>
<evidence type="ECO:0000313" key="2">
    <source>
        <dbReference type="EMBL" id="SEM61596.1"/>
    </source>
</evidence>
<dbReference type="AlphaFoldDB" id="A0A1H7ZTI8"/>
<feature type="compositionally biased region" description="Basic and acidic residues" evidence="1">
    <location>
        <begin position="80"/>
        <end position="92"/>
    </location>
</feature>
<name>A0A1H7ZTI8_9ACTN</name>
<dbReference type="OrthoDB" id="3520947at2"/>
<organism evidence="2 3">
    <name type="scientific">Nonomuraea pusilla</name>
    <dbReference type="NCBI Taxonomy" id="46177"/>
    <lineage>
        <taxon>Bacteria</taxon>
        <taxon>Bacillati</taxon>
        <taxon>Actinomycetota</taxon>
        <taxon>Actinomycetes</taxon>
        <taxon>Streptosporangiales</taxon>
        <taxon>Streptosporangiaceae</taxon>
        <taxon>Nonomuraea</taxon>
    </lineage>
</organism>
<reference evidence="2 3" key="1">
    <citation type="submission" date="2016-10" db="EMBL/GenBank/DDBJ databases">
        <authorList>
            <person name="de Groot N.N."/>
        </authorList>
    </citation>
    <scope>NUCLEOTIDE SEQUENCE [LARGE SCALE GENOMIC DNA]</scope>
    <source>
        <strain evidence="2 3">DSM 43357</strain>
    </source>
</reference>
<sequence>MTHRDRFEAVYDACHPAIHQYAVRRLLWSHPGGGFSDERVPARRIEGDWLVGGTRARSSDTVDLYVVPGPGAGPAPDPKTISEPRWYDDVTG</sequence>
<accession>A0A1H7ZTI8</accession>
<evidence type="ECO:0000313" key="3">
    <source>
        <dbReference type="Proteomes" id="UP000198953"/>
    </source>
</evidence>
<gene>
    <name evidence="2" type="ORF">SAMN05660976_05610</name>
</gene>